<protein>
    <submittedName>
        <fullName evidence="2">Uncharacterized protein</fullName>
    </submittedName>
</protein>
<evidence type="ECO:0000313" key="3">
    <source>
        <dbReference type="Proteomes" id="UP001066276"/>
    </source>
</evidence>
<evidence type="ECO:0000256" key="1">
    <source>
        <dbReference type="SAM" id="MobiDB-lite"/>
    </source>
</evidence>
<proteinExistence type="predicted"/>
<name>A0AAV7SL25_PLEWA</name>
<sequence>MRHGHNTLVAARAGAWLARWPSSSTSSALRPACSNPHHPDAPGLPVPDQRLVECWLGRARTKWSAAVASGAEGMMTEALGPVQQYGWREGYKVGGAVALKACHGRPGGLDMPLGWCRDPLRAGDAPSERRRED</sequence>
<gene>
    <name evidence="2" type="ORF">NDU88_005169</name>
</gene>
<dbReference type="Proteomes" id="UP001066276">
    <property type="component" value="Chromosome 4_2"/>
</dbReference>
<feature type="region of interest" description="Disordered" evidence="1">
    <location>
        <begin position="27"/>
        <end position="46"/>
    </location>
</feature>
<comment type="caution">
    <text evidence="2">The sequence shown here is derived from an EMBL/GenBank/DDBJ whole genome shotgun (WGS) entry which is preliminary data.</text>
</comment>
<organism evidence="2 3">
    <name type="scientific">Pleurodeles waltl</name>
    <name type="common">Iberian ribbed newt</name>
    <dbReference type="NCBI Taxonomy" id="8319"/>
    <lineage>
        <taxon>Eukaryota</taxon>
        <taxon>Metazoa</taxon>
        <taxon>Chordata</taxon>
        <taxon>Craniata</taxon>
        <taxon>Vertebrata</taxon>
        <taxon>Euteleostomi</taxon>
        <taxon>Amphibia</taxon>
        <taxon>Batrachia</taxon>
        <taxon>Caudata</taxon>
        <taxon>Salamandroidea</taxon>
        <taxon>Salamandridae</taxon>
        <taxon>Pleurodelinae</taxon>
        <taxon>Pleurodeles</taxon>
    </lineage>
</organism>
<evidence type="ECO:0000313" key="2">
    <source>
        <dbReference type="EMBL" id="KAJ1164735.1"/>
    </source>
</evidence>
<accession>A0AAV7SL25</accession>
<dbReference type="AlphaFoldDB" id="A0AAV7SL25"/>
<keyword evidence="3" id="KW-1185">Reference proteome</keyword>
<dbReference type="EMBL" id="JANPWB010000008">
    <property type="protein sequence ID" value="KAJ1164735.1"/>
    <property type="molecule type" value="Genomic_DNA"/>
</dbReference>
<reference evidence="2" key="1">
    <citation type="journal article" date="2022" name="bioRxiv">
        <title>Sequencing and chromosome-scale assembly of the giantPleurodeles waltlgenome.</title>
        <authorList>
            <person name="Brown T."/>
            <person name="Elewa A."/>
            <person name="Iarovenko S."/>
            <person name="Subramanian E."/>
            <person name="Araus A.J."/>
            <person name="Petzold A."/>
            <person name="Susuki M."/>
            <person name="Suzuki K.-i.T."/>
            <person name="Hayashi T."/>
            <person name="Toyoda A."/>
            <person name="Oliveira C."/>
            <person name="Osipova E."/>
            <person name="Leigh N.D."/>
            <person name="Simon A."/>
            <person name="Yun M.H."/>
        </authorList>
    </citation>
    <scope>NUCLEOTIDE SEQUENCE</scope>
    <source>
        <strain evidence="2">20211129_DDA</strain>
        <tissue evidence="2">Liver</tissue>
    </source>
</reference>